<comment type="caution">
    <text evidence="2">The sequence shown here is derived from an EMBL/GenBank/DDBJ whole genome shotgun (WGS) entry which is preliminary data.</text>
</comment>
<sequence>MHHTTRKKYVGLKETGLTAEELKAEMLQNEVPEAEADKLIEELYAPALPEDPKEPKEPKPAKKNQADEDGPNYEEWKMGITRDSNGQVELEKIKKIKDVRIDNARAERLNLHSENTRIKYFKK</sequence>
<accession>A0ABS3YB82</accession>
<reference evidence="3" key="1">
    <citation type="submission" date="2021-03" db="EMBL/GenBank/DDBJ databases">
        <title>Assistant Professor.</title>
        <authorList>
            <person name="Huq M.A."/>
        </authorList>
    </citation>
    <scope>NUCLEOTIDE SEQUENCE [LARGE SCALE GENOMIC DNA]</scope>
    <source>
        <strain evidence="3">MAH-28</strain>
    </source>
</reference>
<gene>
    <name evidence="2" type="ORF">J7I43_06855</name>
</gene>
<evidence type="ECO:0000256" key="1">
    <source>
        <dbReference type="SAM" id="MobiDB-lite"/>
    </source>
</evidence>
<dbReference type="EMBL" id="JAGHKP010000001">
    <property type="protein sequence ID" value="MBO9151920.1"/>
    <property type="molecule type" value="Genomic_DNA"/>
</dbReference>
<feature type="region of interest" description="Disordered" evidence="1">
    <location>
        <begin position="41"/>
        <end position="80"/>
    </location>
</feature>
<dbReference type="RefSeq" id="WP_209144575.1">
    <property type="nucleotide sequence ID" value="NZ_JAGHKP010000001.1"/>
</dbReference>
<keyword evidence="3" id="KW-1185">Reference proteome</keyword>
<evidence type="ECO:0000313" key="2">
    <source>
        <dbReference type="EMBL" id="MBO9151920.1"/>
    </source>
</evidence>
<dbReference type="Proteomes" id="UP000679126">
    <property type="component" value="Unassembled WGS sequence"/>
</dbReference>
<name>A0ABS3YB82_9BACT</name>
<feature type="compositionally biased region" description="Basic and acidic residues" evidence="1">
    <location>
        <begin position="50"/>
        <end position="66"/>
    </location>
</feature>
<evidence type="ECO:0000313" key="3">
    <source>
        <dbReference type="Proteomes" id="UP000679126"/>
    </source>
</evidence>
<proteinExistence type="predicted"/>
<protein>
    <submittedName>
        <fullName evidence="2">Uncharacterized protein</fullName>
    </submittedName>
</protein>
<organism evidence="2 3">
    <name type="scientific">Chitinophaga chungangae</name>
    <dbReference type="NCBI Taxonomy" id="2821488"/>
    <lineage>
        <taxon>Bacteria</taxon>
        <taxon>Pseudomonadati</taxon>
        <taxon>Bacteroidota</taxon>
        <taxon>Chitinophagia</taxon>
        <taxon>Chitinophagales</taxon>
        <taxon>Chitinophagaceae</taxon>
        <taxon>Chitinophaga</taxon>
    </lineage>
</organism>